<sequence>MCKTKDTATSAAREADVCVMPSRFFHRLHLPVKLFPRGTWRAALLSGGSSSSLLRDLAEQFKLEASVERIKVLQASAELQYYCMQSACKEAPLVGIPAGSKPFWKPRSCALF</sequence>
<keyword evidence="2 5" id="KW-1003">Cell membrane</keyword>
<dbReference type="PRINTS" id="PR00321">
    <property type="entry name" value="GPROTEING"/>
</dbReference>
<dbReference type="SMART" id="SM01224">
    <property type="entry name" value="G_gamma"/>
    <property type="match status" value="1"/>
</dbReference>
<dbReference type="RefSeq" id="XP_040492684.1">
    <property type="nucleotide sequence ID" value="XM_040636750.1"/>
</dbReference>
<dbReference type="KEGG" id="umr:103659854"/>
<dbReference type="AlphaFoldDB" id="A0A8M1GLV1"/>
<dbReference type="OrthoDB" id="6264244at2759"/>
<evidence type="ECO:0000256" key="4">
    <source>
        <dbReference type="ARBA" id="ARBA00023224"/>
    </source>
</evidence>
<dbReference type="InterPro" id="IPR001770">
    <property type="entry name" value="G-protein_gamma"/>
</dbReference>
<dbReference type="PANTHER" id="PTHR13809">
    <property type="entry name" value="GUANINE NUCLEOTIDE-BINDING PROTEIN GAMMA SUBUNIT"/>
    <property type="match status" value="1"/>
</dbReference>
<reference evidence="8" key="1">
    <citation type="submission" date="2025-08" db="UniProtKB">
        <authorList>
            <consortium name="RefSeq"/>
        </authorList>
    </citation>
    <scope>IDENTIFICATION</scope>
    <source>
        <tissue evidence="8">Whole blood</tissue>
    </source>
</reference>
<protein>
    <recommendedName>
        <fullName evidence="5">Guanine nucleotide-binding protein subunit gamma</fullName>
    </recommendedName>
</protein>
<name>A0A8M1GLV1_URSMA</name>
<comment type="subunit">
    <text evidence="5">G proteins are composed of 3 units; alpha, beta and gamma.</text>
</comment>
<dbReference type="CDD" id="cd00068">
    <property type="entry name" value="GGL"/>
    <property type="match status" value="1"/>
</dbReference>
<accession>A0A8M1GLV1</accession>
<dbReference type="GO" id="GO:0007186">
    <property type="term" value="P:G protein-coupled receptor signaling pathway"/>
    <property type="evidence" value="ECO:0007669"/>
    <property type="project" value="InterPro"/>
</dbReference>
<keyword evidence="4 5" id="KW-0807">Transducer</keyword>
<evidence type="ECO:0000313" key="7">
    <source>
        <dbReference type="Proteomes" id="UP000261680"/>
    </source>
</evidence>
<comment type="function">
    <text evidence="5">Guanine nucleotide-binding proteins (G proteins) are involved as a modulator or transducer in various transmembrane signaling systems. The beta and gamma chains are required for the GTPase activity, for replacement of GDP by GTP, and for G protein-effector interaction.</text>
</comment>
<organism evidence="7 8">
    <name type="scientific">Ursus maritimus</name>
    <name type="common">Polar bear</name>
    <name type="synonym">Thalarctos maritimus</name>
    <dbReference type="NCBI Taxonomy" id="29073"/>
    <lineage>
        <taxon>Eukaryota</taxon>
        <taxon>Metazoa</taxon>
        <taxon>Chordata</taxon>
        <taxon>Craniata</taxon>
        <taxon>Vertebrata</taxon>
        <taxon>Euteleostomi</taxon>
        <taxon>Mammalia</taxon>
        <taxon>Eutheria</taxon>
        <taxon>Laurasiatheria</taxon>
        <taxon>Carnivora</taxon>
        <taxon>Caniformia</taxon>
        <taxon>Ursidae</taxon>
        <taxon>Ursus</taxon>
    </lineage>
</organism>
<gene>
    <name evidence="8" type="primary">LOC103659854</name>
</gene>
<evidence type="ECO:0000256" key="2">
    <source>
        <dbReference type="ARBA" id="ARBA00022475"/>
    </source>
</evidence>
<dbReference type="GO" id="GO:0031681">
    <property type="term" value="F:G-protein beta-subunit binding"/>
    <property type="evidence" value="ECO:0007669"/>
    <property type="project" value="InterPro"/>
</dbReference>
<keyword evidence="7" id="KW-1185">Reference proteome</keyword>
<keyword evidence="5" id="KW-0449">Lipoprotein</keyword>
<dbReference type="GO" id="GO:0005834">
    <property type="term" value="C:heterotrimeric G-protein complex"/>
    <property type="evidence" value="ECO:0007669"/>
    <property type="project" value="InterPro"/>
</dbReference>
<dbReference type="Pfam" id="PF00631">
    <property type="entry name" value="G-gamma"/>
    <property type="match status" value="1"/>
</dbReference>
<dbReference type="GeneID" id="103659854"/>
<dbReference type="SUPFAM" id="SSF48670">
    <property type="entry name" value="Transducin (heterotrimeric G protein), gamma chain"/>
    <property type="match status" value="1"/>
</dbReference>
<dbReference type="InterPro" id="IPR036284">
    <property type="entry name" value="GGL_sf"/>
</dbReference>
<evidence type="ECO:0000259" key="6">
    <source>
        <dbReference type="PROSITE" id="PS50058"/>
    </source>
</evidence>
<dbReference type="SMART" id="SM00224">
    <property type="entry name" value="GGL"/>
    <property type="match status" value="1"/>
</dbReference>
<feature type="domain" description="G protein gamma" evidence="6">
    <location>
        <begin position="47"/>
        <end position="112"/>
    </location>
</feature>
<dbReference type="InterPro" id="IPR015898">
    <property type="entry name" value="G-protein_gamma-like_dom"/>
</dbReference>
<evidence type="ECO:0000256" key="5">
    <source>
        <dbReference type="RuleBase" id="RU004973"/>
    </source>
</evidence>
<proteinExistence type="inferred from homology"/>
<evidence type="ECO:0000256" key="1">
    <source>
        <dbReference type="ARBA" id="ARBA00007431"/>
    </source>
</evidence>
<dbReference type="PROSITE" id="PS50058">
    <property type="entry name" value="G_PROTEIN_GAMMA"/>
    <property type="match status" value="1"/>
</dbReference>
<keyword evidence="3 5" id="KW-0472">Membrane</keyword>
<dbReference type="Proteomes" id="UP000261680">
    <property type="component" value="Unplaced"/>
</dbReference>
<evidence type="ECO:0000313" key="8">
    <source>
        <dbReference type="RefSeq" id="XP_040492684.1"/>
    </source>
</evidence>
<comment type="similarity">
    <text evidence="1 5">Belongs to the G protein gamma family.</text>
</comment>
<comment type="subcellular location">
    <subcellularLocation>
        <location evidence="5">Cell membrane</location>
        <topology evidence="5">Lipid-anchor</topology>
        <orientation evidence="5">Cytoplasmic side</orientation>
    </subcellularLocation>
</comment>
<evidence type="ECO:0000256" key="3">
    <source>
        <dbReference type="ARBA" id="ARBA00023136"/>
    </source>
</evidence>
<dbReference type="Gene3D" id="4.10.260.10">
    <property type="entry name" value="Transducin (heterotrimeric G protein), gamma chain"/>
    <property type="match status" value="1"/>
</dbReference>